<proteinExistence type="predicted"/>
<dbReference type="GO" id="GO:0005524">
    <property type="term" value="F:ATP binding"/>
    <property type="evidence" value="ECO:0007669"/>
    <property type="project" value="UniProtKB-KW"/>
</dbReference>
<name>A0A9D1KXM8_9FIRM</name>
<keyword evidence="3 6" id="KW-0067">ATP-binding</keyword>
<feature type="domain" description="ABC transporter" evidence="5">
    <location>
        <begin position="4"/>
        <end position="234"/>
    </location>
</feature>
<evidence type="ECO:0000256" key="2">
    <source>
        <dbReference type="ARBA" id="ARBA00022741"/>
    </source>
</evidence>
<evidence type="ECO:0000313" key="6">
    <source>
        <dbReference type="EMBL" id="HIU03632.1"/>
    </source>
</evidence>
<dbReference type="InterPro" id="IPR008995">
    <property type="entry name" value="Mo/tungstate-bd_C_term_dom"/>
</dbReference>
<evidence type="ECO:0000259" key="5">
    <source>
        <dbReference type="PROSITE" id="PS50893"/>
    </source>
</evidence>
<dbReference type="PROSITE" id="PS00211">
    <property type="entry name" value="ABC_TRANSPORTER_1"/>
    <property type="match status" value="1"/>
</dbReference>
<accession>A0A9D1KXM8</accession>
<dbReference type="PROSITE" id="PS50893">
    <property type="entry name" value="ABC_TRANSPORTER_2"/>
    <property type="match status" value="1"/>
</dbReference>
<dbReference type="Proteomes" id="UP000824164">
    <property type="component" value="Unassembled WGS sequence"/>
</dbReference>
<sequence length="336" mass="37920">MSYIRFENIVKNFGQNEVLKNINLEIEKGQLVTLLGPSGCGKSTLLRCLAGLENVTSGRVYLDGRDITDVNPKDRDIGMVFQQYSLFPNMTVEQNVAFGLKMKKTEKTVIKEKVKEILEVVGLSDKIKHYPSQLSGGQQQRAALARAIITQPKVLLLDEPLSAIDALLRHSLQIEIRRIQKEMDITAIFVTHDQDEAMVMSDVIHLMHDGIIEQSAPPTMMYTQPATKFAATFIGHYNILSAGDFKKASGFQMDCGDVAFRPELIMIRDKPFEEEGYDMYFTGRIKVRLPHGNILRYAIDCNGVQIDVDVLFKKARLFPDDAQVYLAMKKADCIRL</sequence>
<evidence type="ECO:0000256" key="4">
    <source>
        <dbReference type="ARBA" id="ARBA00066388"/>
    </source>
</evidence>
<dbReference type="InterPro" id="IPR027417">
    <property type="entry name" value="P-loop_NTPase"/>
</dbReference>
<evidence type="ECO:0000313" key="7">
    <source>
        <dbReference type="Proteomes" id="UP000824164"/>
    </source>
</evidence>
<dbReference type="GO" id="GO:0016887">
    <property type="term" value="F:ATP hydrolysis activity"/>
    <property type="evidence" value="ECO:0007669"/>
    <property type="project" value="InterPro"/>
</dbReference>
<dbReference type="InterPro" id="IPR050093">
    <property type="entry name" value="ABC_SmlMolc_Importer"/>
</dbReference>
<dbReference type="FunFam" id="3.40.50.300:FF:000425">
    <property type="entry name" value="Probable ABC transporter, ATP-binding subunit"/>
    <property type="match status" value="1"/>
</dbReference>
<dbReference type="Gene3D" id="3.40.50.300">
    <property type="entry name" value="P-loop containing nucleotide triphosphate hydrolases"/>
    <property type="match status" value="1"/>
</dbReference>
<keyword evidence="1" id="KW-0813">Transport</keyword>
<dbReference type="SUPFAM" id="SSF52540">
    <property type="entry name" value="P-loop containing nucleoside triphosphate hydrolases"/>
    <property type="match status" value="1"/>
</dbReference>
<dbReference type="InterPro" id="IPR017871">
    <property type="entry name" value="ABC_transporter-like_CS"/>
</dbReference>
<dbReference type="GO" id="GO:0015418">
    <property type="term" value="F:ABC-type quaternary ammonium compound transporting activity"/>
    <property type="evidence" value="ECO:0007669"/>
    <property type="project" value="UniProtKB-EC"/>
</dbReference>
<comment type="caution">
    <text evidence="6">The sequence shown here is derived from an EMBL/GenBank/DDBJ whole genome shotgun (WGS) entry which is preliminary data.</text>
</comment>
<dbReference type="EC" id="7.6.2.9" evidence="4"/>
<keyword evidence="2" id="KW-0547">Nucleotide-binding</keyword>
<dbReference type="InterPro" id="IPR003593">
    <property type="entry name" value="AAA+_ATPase"/>
</dbReference>
<evidence type="ECO:0000256" key="1">
    <source>
        <dbReference type="ARBA" id="ARBA00022448"/>
    </source>
</evidence>
<organism evidence="6 7">
    <name type="scientific">Candidatus Onthocola gallistercoris</name>
    <dbReference type="NCBI Taxonomy" id="2840876"/>
    <lineage>
        <taxon>Bacteria</taxon>
        <taxon>Bacillati</taxon>
        <taxon>Bacillota</taxon>
        <taxon>Bacilli</taxon>
        <taxon>Candidatus Onthocola</taxon>
    </lineage>
</organism>
<protein>
    <recommendedName>
        <fullName evidence="4">ABC-type quaternary amine transporter</fullName>
        <ecNumber evidence="4">7.6.2.9</ecNumber>
    </recommendedName>
</protein>
<dbReference type="SUPFAM" id="SSF50331">
    <property type="entry name" value="MOP-like"/>
    <property type="match status" value="1"/>
</dbReference>
<dbReference type="PANTHER" id="PTHR42781">
    <property type="entry name" value="SPERMIDINE/PUTRESCINE IMPORT ATP-BINDING PROTEIN POTA"/>
    <property type="match status" value="1"/>
</dbReference>
<evidence type="ECO:0000256" key="3">
    <source>
        <dbReference type="ARBA" id="ARBA00022840"/>
    </source>
</evidence>
<dbReference type="SMART" id="SM00382">
    <property type="entry name" value="AAA"/>
    <property type="match status" value="1"/>
</dbReference>
<reference evidence="6" key="2">
    <citation type="journal article" date="2021" name="PeerJ">
        <title>Extensive microbial diversity within the chicken gut microbiome revealed by metagenomics and culture.</title>
        <authorList>
            <person name="Gilroy R."/>
            <person name="Ravi A."/>
            <person name="Getino M."/>
            <person name="Pursley I."/>
            <person name="Horton D.L."/>
            <person name="Alikhan N.F."/>
            <person name="Baker D."/>
            <person name="Gharbi K."/>
            <person name="Hall N."/>
            <person name="Watson M."/>
            <person name="Adriaenssens E.M."/>
            <person name="Foster-Nyarko E."/>
            <person name="Jarju S."/>
            <person name="Secka A."/>
            <person name="Antonio M."/>
            <person name="Oren A."/>
            <person name="Chaudhuri R.R."/>
            <person name="La Ragione R."/>
            <person name="Hildebrand F."/>
            <person name="Pallen M.J."/>
        </authorList>
    </citation>
    <scope>NUCLEOTIDE SEQUENCE</scope>
    <source>
        <strain evidence="6">CHK187-14744</strain>
    </source>
</reference>
<dbReference type="Pfam" id="PF00005">
    <property type="entry name" value="ABC_tran"/>
    <property type="match status" value="1"/>
</dbReference>
<gene>
    <name evidence="6" type="ORF">IAB63_10310</name>
</gene>
<dbReference type="EMBL" id="DVLT01000066">
    <property type="protein sequence ID" value="HIU03632.1"/>
    <property type="molecule type" value="Genomic_DNA"/>
</dbReference>
<dbReference type="PANTHER" id="PTHR42781:SF4">
    <property type="entry name" value="SPERMIDINE_PUTRESCINE IMPORT ATP-BINDING PROTEIN POTA"/>
    <property type="match status" value="1"/>
</dbReference>
<dbReference type="AlphaFoldDB" id="A0A9D1KXM8"/>
<dbReference type="InterPro" id="IPR003439">
    <property type="entry name" value="ABC_transporter-like_ATP-bd"/>
</dbReference>
<reference evidence="6" key="1">
    <citation type="submission" date="2020-10" db="EMBL/GenBank/DDBJ databases">
        <authorList>
            <person name="Gilroy R."/>
        </authorList>
    </citation>
    <scope>NUCLEOTIDE SEQUENCE</scope>
    <source>
        <strain evidence="6">CHK187-14744</strain>
    </source>
</reference>